<dbReference type="EMBL" id="CAADFZ010000031">
    <property type="protein sequence ID" value="VFK63260.1"/>
    <property type="molecule type" value="Genomic_DNA"/>
</dbReference>
<keyword evidence="5 10" id="KW-1133">Transmembrane helix</keyword>
<evidence type="ECO:0000313" key="11">
    <source>
        <dbReference type="EMBL" id="VFK63260.1"/>
    </source>
</evidence>
<dbReference type="NCBIfam" id="TIGR00023">
    <property type="entry name" value="glycerol-3-phosphate 1-O-acyltransferase PlsY"/>
    <property type="match status" value="1"/>
</dbReference>
<evidence type="ECO:0000256" key="9">
    <source>
        <dbReference type="ARBA" id="ARBA00023264"/>
    </source>
</evidence>
<organism evidence="11">
    <name type="scientific">Candidatus Kentrum sp. UNK</name>
    <dbReference type="NCBI Taxonomy" id="2126344"/>
    <lineage>
        <taxon>Bacteria</taxon>
        <taxon>Pseudomonadati</taxon>
        <taxon>Pseudomonadota</taxon>
        <taxon>Gammaproteobacteria</taxon>
        <taxon>Candidatus Kentrum</taxon>
    </lineage>
</organism>
<protein>
    <recommendedName>
        <fullName evidence="10">Glycerol-3-phosphate acyltransferase</fullName>
    </recommendedName>
    <alternativeName>
        <fullName evidence="10">Acyl-PO4 G3P acyltransferase</fullName>
    </alternativeName>
    <alternativeName>
        <fullName evidence="10">Acyl-phosphate--glycerol-3-phosphate acyltransferase</fullName>
    </alternativeName>
    <alternativeName>
        <fullName evidence="10">G3P acyltransferase</fullName>
        <shortName evidence="10">GPAT</shortName>
        <ecNumber evidence="10">2.3.1.275</ecNumber>
    </alternativeName>
    <alternativeName>
        <fullName evidence="10">Lysophosphatidic acid synthase</fullName>
        <shortName evidence="10">LPA synthase</shortName>
    </alternativeName>
</protein>
<evidence type="ECO:0000256" key="3">
    <source>
        <dbReference type="ARBA" id="ARBA00022679"/>
    </source>
</evidence>
<dbReference type="PANTHER" id="PTHR30309:SF0">
    <property type="entry name" value="GLYCEROL-3-PHOSPHATE ACYLTRANSFERASE-RELATED"/>
    <property type="match status" value="1"/>
</dbReference>
<comment type="catalytic activity">
    <reaction evidence="10">
        <text>an acyl phosphate + sn-glycerol 3-phosphate = a 1-acyl-sn-glycero-3-phosphate + phosphate</text>
        <dbReference type="Rhea" id="RHEA:34075"/>
        <dbReference type="ChEBI" id="CHEBI:43474"/>
        <dbReference type="ChEBI" id="CHEBI:57597"/>
        <dbReference type="ChEBI" id="CHEBI:57970"/>
        <dbReference type="ChEBI" id="CHEBI:59918"/>
        <dbReference type="EC" id="2.3.1.275"/>
    </reaction>
</comment>
<dbReference type="GO" id="GO:0043772">
    <property type="term" value="F:acyl-phosphate glycerol-3-phosphate acyltransferase activity"/>
    <property type="evidence" value="ECO:0007669"/>
    <property type="project" value="UniProtKB-UniRule"/>
</dbReference>
<evidence type="ECO:0000256" key="7">
    <source>
        <dbReference type="ARBA" id="ARBA00023136"/>
    </source>
</evidence>
<comment type="subcellular location">
    <subcellularLocation>
        <location evidence="10">Cell membrane</location>
        <topology evidence="10">Multi-pass membrane protein</topology>
    </subcellularLocation>
</comment>
<evidence type="ECO:0000256" key="10">
    <source>
        <dbReference type="HAMAP-Rule" id="MF_01043"/>
    </source>
</evidence>
<evidence type="ECO:0000313" key="12">
    <source>
        <dbReference type="EMBL" id="VFK70786.1"/>
    </source>
</evidence>
<dbReference type="InterPro" id="IPR003811">
    <property type="entry name" value="G3P_acylTferase_PlsY"/>
</dbReference>
<keyword evidence="9 10" id="KW-1208">Phospholipid metabolism</keyword>
<name>A0A451AB42_9GAMM</name>
<keyword evidence="2 10" id="KW-0444">Lipid biosynthesis</keyword>
<dbReference type="HAMAP" id="MF_01043">
    <property type="entry name" value="PlsY"/>
    <property type="match status" value="1"/>
</dbReference>
<feature type="transmembrane region" description="Helical" evidence="10">
    <location>
        <begin position="85"/>
        <end position="104"/>
    </location>
</feature>
<keyword evidence="1 10" id="KW-1003">Cell membrane</keyword>
<comment type="pathway">
    <text evidence="10">Lipid metabolism; phospholipid metabolism.</text>
</comment>
<evidence type="ECO:0000256" key="6">
    <source>
        <dbReference type="ARBA" id="ARBA00023098"/>
    </source>
</evidence>
<keyword evidence="8 10" id="KW-0594">Phospholipid biosynthesis</keyword>
<reference evidence="11" key="1">
    <citation type="submission" date="2019-02" db="EMBL/GenBank/DDBJ databases">
        <authorList>
            <person name="Gruber-Vodicka R. H."/>
            <person name="Seah K. B. B."/>
        </authorList>
    </citation>
    <scope>NUCLEOTIDE SEQUENCE</scope>
    <source>
        <strain evidence="12">BECK_BY19</strain>
        <strain evidence="11">BECK_BY8</strain>
    </source>
</reference>
<dbReference type="EMBL" id="CAADGD010000038">
    <property type="protein sequence ID" value="VFK70786.1"/>
    <property type="molecule type" value="Genomic_DNA"/>
</dbReference>
<feature type="transmembrane region" description="Helical" evidence="10">
    <location>
        <begin position="157"/>
        <end position="181"/>
    </location>
</feature>
<accession>A0A451AB42</accession>
<dbReference type="UniPathway" id="UPA00085"/>
<keyword evidence="6 10" id="KW-0443">Lipid metabolism</keyword>
<dbReference type="SMART" id="SM01207">
    <property type="entry name" value="G3P_acyltransf"/>
    <property type="match status" value="1"/>
</dbReference>
<dbReference type="Pfam" id="PF02660">
    <property type="entry name" value="G3P_acyltransf"/>
    <property type="match status" value="1"/>
</dbReference>
<evidence type="ECO:0000256" key="8">
    <source>
        <dbReference type="ARBA" id="ARBA00023209"/>
    </source>
</evidence>
<proteinExistence type="inferred from homology"/>
<sequence>MTISTTLIILLTVIAAYSIGSISSAVVVSYLMKLPDPRTSGSGNPGATNVLRLGGKTAGAVTLLGDILKGFAPVLVARLYMDSPSIIAAVALAAFLGHLFPILLRFQGGKGVATALGVIAAMTWPTALLSLGTWLLMAVASRYSSLSAIITALLAPIYAGYITSNIIYTGAIGLISVLIIWRHRSNIQNLIAGTETRIGQKNQ</sequence>
<dbReference type="GO" id="GO:0005886">
    <property type="term" value="C:plasma membrane"/>
    <property type="evidence" value="ECO:0007669"/>
    <property type="project" value="UniProtKB-SubCell"/>
</dbReference>
<gene>
    <name evidence="10" type="primary">plsY</name>
    <name evidence="11" type="ORF">BECKUNK1418G_GA0071005_103119</name>
    <name evidence="12" type="ORF">BECKUNK1418H_GA0071006_103819</name>
</gene>
<evidence type="ECO:0000256" key="5">
    <source>
        <dbReference type="ARBA" id="ARBA00022989"/>
    </source>
</evidence>
<evidence type="ECO:0000256" key="4">
    <source>
        <dbReference type="ARBA" id="ARBA00022692"/>
    </source>
</evidence>
<comment type="similarity">
    <text evidence="10">Belongs to the PlsY family.</text>
</comment>
<dbReference type="EC" id="2.3.1.275" evidence="10"/>
<keyword evidence="7 10" id="KW-0472">Membrane</keyword>
<comment type="subunit">
    <text evidence="10">Probably interacts with PlsX.</text>
</comment>
<dbReference type="GO" id="GO:0008654">
    <property type="term" value="P:phospholipid biosynthetic process"/>
    <property type="evidence" value="ECO:0007669"/>
    <property type="project" value="UniProtKB-UniRule"/>
</dbReference>
<dbReference type="PANTHER" id="PTHR30309">
    <property type="entry name" value="INNER MEMBRANE PROTEIN YGIH"/>
    <property type="match status" value="1"/>
</dbReference>
<comment type="function">
    <text evidence="10">Catalyzes the transfer of an acyl group from acyl-phosphate (acyl-PO(4)) to glycerol-3-phosphate (G3P) to form lysophosphatidic acid (LPA). This enzyme utilizes acyl-phosphate as fatty acyl donor, but not acyl-CoA or acyl-ACP.</text>
</comment>
<keyword evidence="11" id="KW-0012">Acyltransferase</keyword>
<keyword evidence="4 10" id="KW-0812">Transmembrane</keyword>
<dbReference type="AlphaFoldDB" id="A0A451AB42"/>
<feature type="transmembrane region" description="Helical" evidence="10">
    <location>
        <begin position="116"/>
        <end position="137"/>
    </location>
</feature>
<evidence type="ECO:0000256" key="2">
    <source>
        <dbReference type="ARBA" id="ARBA00022516"/>
    </source>
</evidence>
<keyword evidence="3 10" id="KW-0808">Transferase</keyword>
<evidence type="ECO:0000256" key="1">
    <source>
        <dbReference type="ARBA" id="ARBA00022475"/>
    </source>
</evidence>
<feature type="transmembrane region" description="Helical" evidence="10">
    <location>
        <begin position="7"/>
        <end position="32"/>
    </location>
</feature>